<organism evidence="11 12">
    <name type="scientific">Aceticella autotrophica</name>
    <dbReference type="NCBI Taxonomy" id="2755338"/>
    <lineage>
        <taxon>Bacteria</taxon>
        <taxon>Bacillati</taxon>
        <taxon>Bacillota</taxon>
        <taxon>Clostridia</taxon>
        <taxon>Thermoanaerobacterales</taxon>
        <taxon>Thermoanaerobacteraceae</taxon>
        <taxon>Aceticella</taxon>
    </lineage>
</organism>
<comment type="function">
    <text evidence="1 8">Tetrapolymerization of the monopyrrole PBG into the hydroxymethylbilane pre-uroporphyrinogen in several discrete steps.</text>
</comment>
<evidence type="ECO:0000256" key="2">
    <source>
        <dbReference type="ARBA" id="ARBA00004735"/>
    </source>
</evidence>
<evidence type="ECO:0000259" key="9">
    <source>
        <dbReference type="Pfam" id="PF01379"/>
    </source>
</evidence>
<keyword evidence="12" id="KW-1185">Reference proteome</keyword>
<evidence type="ECO:0000256" key="5">
    <source>
        <dbReference type="ARBA" id="ARBA00022679"/>
    </source>
</evidence>
<gene>
    <name evidence="8 11" type="primary">hemC</name>
    <name evidence="11" type="ORF">ACETAC_04350</name>
</gene>
<dbReference type="InterPro" id="IPR022419">
    <property type="entry name" value="Porphobilin_deaminase_cofac_BS"/>
</dbReference>
<feature type="domain" description="Porphobilinogen deaminase N-terminal" evidence="9">
    <location>
        <begin position="4"/>
        <end position="206"/>
    </location>
</feature>
<dbReference type="PROSITE" id="PS00533">
    <property type="entry name" value="PORPHOBILINOGEN_DEAM"/>
    <property type="match status" value="1"/>
</dbReference>
<evidence type="ECO:0000256" key="1">
    <source>
        <dbReference type="ARBA" id="ARBA00002869"/>
    </source>
</evidence>
<dbReference type="GO" id="GO:0006782">
    <property type="term" value="P:protoporphyrinogen IX biosynthetic process"/>
    <property type="evidence" value="ECO:0007669"/>
    <property type="project" value="UniProtKB-UniRule"/>
</dbReference>
<feature type="modified residue" description="S-(dipyrrolylmethanemethyl)cysteine" evidence="8">
    <location>
        <position position="241"/>
    </location>
</feature>
<dbReference type="InterPro" id="IPR022418">
    <property type="entry name" value="Porphobilinogen_deaminase_C"/>
</dbReference>
<dbReference type="PIRSF" id="PIRSF001438">
    <property type="entry name" value="4pyrrol_synth_OHMeBilane_synth"/>
    <property type="match status" value="1"/>
</dbReference>
<keyword evidence="6 8" id="KW-0627">Porphyrin biosynthesis</keyword>
<feature type="domain" description="Porphobilinogen deaminase C-terminal" evidence="10">
    <location>
        <begin position="225"/>
        <end position="286"/>
    </location>
</feature>
<dbReference type="Pfam" id="PF01379">
    <property type="entry name" value="Porphobil_deam"/>
    <property type="match status" value="1"/>
</dbReference>
<dbReference type="EC" id="2.5.1.61" evidence="8"/>
<dbReference type="HAMAP" id="MF_00260">
    <property type="entry name" value="Porphobil_deam"/>
    <property type="match status" value="1"/>
</dbReference>
<protein>
    <recommendedName>
        <fullName evidence="8">Porphobilinogen deaminase</fullName>
        <shortName evidence="8">PBG</shortName>
        <ecNumber evidence="8">2.5.1.61</ecNumber>
    </recommendedName>
    <alternativeName>
        <fullName evidence="8">Hydroxymethylbilane synthase</fullName>
        <shortName evidence="8">HMBS</shortName>
    </alternativeName>
    <alternativeName>
        <fullName evidence="8">Pre-uroporphyrinogen synthase</fullName>
    </alternativeName>
</protein>
<dbReference type="PANTHER" id="PTHR11557:SF0">
    <property type="entry name" value="PORPHOBILINOGEN DEAMINASE"/>
    <property type="match status" value="1"/>
</dbReference>
<dbReference type="NCBIfam" id="TIGR00212">
    <property type="entry name" value="hemC"/>
    <property type="match status" value="1"/>
</dbReference>
<dbReference type="InterPro" id="IPR036803">
    <property type="entry name" value="Porphobilinogen_deaminase_C_sf"/>
</dbReference>
<dbReference type="EMBL" id="CP060096">
    <property type="protein sequence ID" value="QSZ28343.1"/>
    <property type="molecule type" value="Genomic_DNA"/>
</dbReference>
<evidence type="ECO:0000313" key="12">
    <source>
        <dbReference type="Proteomes" id="UP000671913"/>
    </source>
</evidence>
<accession>A0A975GBD7</accession>
<dbReference type="SUPFAM" id="SSF53850">
    <property type="entry name" value="Periplasmic binding protein-like II"/>
    <property type="match status" value="1"/>
</dbReference>
<dbReference type="Gene3D" id="3.40.190.10">
    <property type="entry name" value="Periplasmic binding protein-like II"/>
    <property type="match status" value="2"/>
</dbReference>
<comment type="pathway">
    <text evidence="2">Porphyrin-containing compound metabolism; protoporphyrin-IX biosynthesis; coproporphyrinogen-III from 5-aminolevulinate: step 2/4.</text>
</comment>
<name>A0A975GBD7_9THEO</name>
<dbReference type="Pfam" id="PF03900">
    <property type="entry name" value="Porphobil_deamC"/>
    <property type="match status" value="1"/>
</dbReference>
<comment type="subunit">
    <text evidence="4 8">Monomer.</text>
</comment>
<dbReference type="GO" id="GO:0004418">
    <property type="term" value="F:hydroxymethylbilane synthase activity"/>
    <property type="evidence" value="ECO:0007669"/>
    <property type="project" value="UniProtKB-UniRule"/>
</dbReference>
<keyword evidence="5 8" id="KW-0808">Transferase</keyword>
<evidence type="ECO:0000256" key="7">
    <source>
        <dbReference type="ARBA" id="ARBA00048169"/>
    </source>
</evidence>
<evidence type="ECO:0000256" key="4">
    <source>
        <dbReference type="ARBA" id="ARBA00011245"/>
    </source>
</evidence>
<proteinExistence type="inferred from homology"/>
<dbReference type="Proteomes" id="UP000671913">
    <property type="component" value="Chromosome"/>
</dbReference>
<evidence type="ECO:0000313" key="11">
    <source>
        <dbReference type="EMBL" id="QSZ28343.1"/>
    </source>
</evidence>
<comment type="cofactor">
    <cofactor evidence="8">
        <name>dipyrromethane</name>
        <dbReference type="ChEBI" id="CHEBI:60342"/>
    </cofactor>
    <text evidence="8">Binds 1 dipyrromethane group covalently.</text>
</comment>
<dbReference type="SUPFAM" id="SSF54782">
    <property type="entry name" value="Porphobilinogen deaminase (hydroxymethylbilane synthase), C-terminal domain"/>
    <property type="match status" value="1"/>
</dbReference>
<dbReference type="FunFam" id="3.40.190.10:FF:000004">
    <property type="entry name" value="Porphobilinogen deaminase"/>
    <property type="match status" value="1"/>
</dbReference>
<dbReference type="FunFam" id="3.40.190.10:FF:000005">
    <property type="entry name" value="Porphobilinogen deaminase"/>
    <property type="match status" value="1"/>
</dbReference>
<comment type="similarity">
    <text evidence="3 8">Belongs to the HMBS family.</text>
</comment>
<dbReference type="KEGG" id="aaut:ACETAC_04350"/>
<evidence type="ECO:0000256" key="6">
    <source>
        <dbReference type="ARBA" id="ARBA00023244"/>
    </source>
</evidence>
<dbReference type="AlphaFoldDB" id="A0A975GBD7"/>
<evidence type="ECO:0000256" key="8">
    <source>
        <dbReference type="HAMAP-Rule" id="MF_00260"/>
    </source>
</evidence>
<comment type="catalytic activity">
    <reaction evidence="7 8">
        <text>4 porphobilinogen + H2O = hydroxymethylbilane + 4 NH4(+)</text>
        <dbReference type="Rhea" id="RHEA:13185"/>
        <dbReference type="ChEBI" id="CHEBI:15377"/>
        <dbReference type="ChEBI" id="CHEBI:28938"/>
        <dbReference type="ChEBI" id="CHEBI:57845"/>
        <dbReference type="ChEBI" id="CHEBI:58126"/>
        <dbReference type="EC" id="2.5.1.61"/>
    </reaction>
</comment>
<dbReference type="InterPro" id="IPR000860">
    <property type="entry name" value="HemC"/>
</dbReference>
<dbReference type="PANTHER" id="PTHR11557">
    <property type="entry name" value="PORPHOBILINOGEN DEAMINASE"/>
    <property type="match status" value="1"/>
</dbReference>
<evidence type="ECO:0000259" key="10">
    <source>
        <dbReference type="Pfam" id="PF03900"/>
    </source>
</evidence>
<dbReference type="Gene3D" id="3.30.160.40">
    <property type="entry name" value="Porphobilinogen deaminase, C-terminal domain"/>
    <property type="match status" value="1"/>
</dbReference>
<dbReference type="PRINTS" id="PR00151">
    <property type="entry name" value="PORPHBDMNASE"/>
</dbReference>
<comment type="miscellaneous">
    <text evidence="8">The porphobilinogen subunits are added to the dipyrromethane group.</text>
</comment>
<reference evidence="11" key="1">
    <citation type="submission" date="2020-08" db="EMBL/GenBank/DDBJ databases">
        <title>Genomic insights into the carbon and energy metabolism of the first obligate autotrophic acetogenic bacterium Aceticella autotrophica gen. nov., sp. nov.</title>
        <authorList>
            <person name="Toshchakov S.V."/>
            <person name="Elcheninov A.G."/>
            <person name="Kublanov I.V."/>
            <person name="Frolov E.N."/>
            <person name="Lebedinsky A.V."/>
        </authorList>
    </citation>
    <scope>NUCLEOTIDE SEQUENCE</scope>
    <source>
        <strain evidence="11">3443-3Ac</strain>
    </source>
</reference>
<dbReference type="GO" id="GO:0005737">
    <property type="term" value="C:cytoplasm"/>
    <property type="evidence" value="ECO:0007669"/>
    <property type="project" value="UniProtKB-UniRule"/>
</dbReference>
<sequence length="300" mass="34079">MKKLRVGTRRSELALTQTAIVINEMKKYRPDMEFEVKKITTQGDKLLQEPLSQIGGKGLFVKELEEALLEGSIDMAVHSMKDMPYEIPEKLCVMPVLKREEARDVLISREGNKFMDLKAGAKIGTSSLRRISQLKALRPDIEIVQLRGNIQTRIRKISDENLDGIVLAAAGLKRLGLEEKITQYFPVDLIVPAACQGTLAVEIREGFEEEFMSMYPMLLDVKTLFETIAERKILKRLGGNCKIPIGIHAQYLKEDNIDKIKIKVAYQKNTELMKVEEKGIVDDIDKMADTIMEKLEEKDN</sequence>
<dbReference type="InterPro" id="IPR022417">
    <property type="entry name" value="Porphobilin_deaminase_N"/>
</dbReference>
<evidence type="ECO:0000256" key="3">
    <source>
        <dbReference type="ARBA" id="ARBA00005638"/>
    </source>
</evidence>